<dbReference type="EMBL" id="JAVREH010000050">
    <property type="protein sequence ID" value="MDT0263742.1"/>
    <property type="molecule type" value="Genomic_DNA"/>
</dbReference>
<dbReference type="Pfam" id="PF00480">
    <property type="entry name" value="ROK"/>
    <property type="match status" value="1"/>
</dbReference>
<dbReference type="InterPro" id="IPR000600">
    <property type="entry name" value="ROK"/>
</dbReference>
<dbReference type="InterPro" id="IPR043129">
    <property type="entry name" value="ATPase_NBD"/>
</dbReference>
<gene>
    <name evidence="2" type="ORF">RM423_20415</name>
</gene>
<name>A0ABU2JFH0_9ACTN</name>
<sequence length="294" mass="29971">MGGTRLRLVAQRASDGDRTEPVEVPVPRSVEAMVNTIERLVQEVTGGARITALAAGLPGHVLGSRCVWVPNLRFLDGVELGELLTQRTGVPCQLINDAQATLVAEATEGAAKGLSDVVLIAVGTGIGGAFQVGGRVVRGAHGCGGSFGWLPFPFSTRDDDHGQWERVGAGMVLEELAAPWGATADLLAAARTGDAEACRVVSGYAAVLGQGAAGLASIFDPDVIVFAGGLVSAFDLLAEPMAAAVRAHGSPAGSTVQVVAAALGRSAGVIGALRWTEESSWTVDGRPAHGNGNH</sequence>
<dbReference type="PANTHER" id="PTHR18964:SF149">
    <property type="entry name" value="BIFUNCTIONAL UDP-N-ACETYLGLUCOSAMINE 2-EPIMERASE_N-ACETYLMANNOSAMINE KINASE"/>
    <property type="match status" value="1"/>
</dbReference>
<organism evidence="2 3">
    <name type="scientific">Jatrophihabitans lederbergiae</name>
    <dbReference type="NCBI Taxonomy" id="3075547"/>
    <lineage>
        <taxon>Bacteria</taxon>
        <taxon>Bacillati</taxon>
        <taxon>Actinomycetota</taxon>
        <taxon>Actinomycetes</taxon>
        <taxon>Jatrophihabitantales</taxon>
        <taxon>Jatrophihabitantaceae</taxon>
        <taxon>Jatrophihabitans</taxon>
    </lineage>
</organism>
<evidence type="ECO:0000313" key="2">
    <source>
        <dbReference type="EMBL" id="MDT0263742.1"/>
    </source>
</evidence>
<comment type="caution">
    <text evidence="2">The sequence shown here is derived from an EMBL/GenBank/DDBJ whole genome shotgun (WGS) entry which is preliminary data.</text>
</comment>
<protein>
    <submittedName>
        <fullName evidence="2">ROK family protein</fullName>
    </submittedName>
</protein>
<dbReference type="Proteomes" id="UP001183176">
    <property type="component" value="Unassembled WGS sequence"/>
</dbReference>
<accession>A0ABU2JFH0</accession>
<proteinExistence type="inferred from homology"/>
<reference evidence="3" key="1">
    <citation type="submission" date="2023-07" db="EMBL/GenBank/DDBJ databases">
        <title>30 novel species of actinomycetes from the DSMZ collection.</title>
        <authorList>
            <person name="Nouioui I."/>
        </authorList>
    </citation>
    <scope>NUCLEOTIDE SEQUENCE [LARGE SCALE GENOMIC DNA]</scope>
    <source>
        <strain evidence="3">DSM 44399</strain>
    </source>
</reference>
<evidence type="ECO:0000256" key="1">
    <source>
        <dbReference type="ARBA" id="ARBA00006479"/>
    </source>
</evidence>
<dbReference type="SUPFAM" id="SSF53067">
    <property type="entry name" value="Actin-like ATPase domain"/>
    <property type="match status" value="1"/>
</dbReference>
<comment type="similarity">
    <text evidence="1">Belongs to the ROK (NagC/XylR) family.</text>
</comment>
<evidence type="ECO:0000313" key="3">
    <source>
        <dbReference type="Proteomes" id="UP001183176"/>
    </source>
</evidence>
<dbReference type="RefSeq" id="WP_311424886.1">
    <property type="nucleotide sequence ID" value="NZ_JAVREH010000050.1"/>
</dbReference>
<keyword evidence="3" id="KW-1185">Reference proteome</keyword>
<dbReference type="Gene3D" id="3.30.420.40">
    <property type="match status" value="2"/>
</dbReference>
<dbReference type="PANTHER" id="PTHR18964">
    <property type="entry name" value="ROK (REPRESSOR, ORF, KINASE) FAMILY"/>
    <property type="match status" value="1"/>
</dbReference>